<gene>
    <name evidence="1" type="ORF">IWW38_000532</name>
</gene>
<proteinExistence type="predicted"/>
<organism evidence="1 2">
    <name type="scientific">Coemansia aciculifera</name>
    <dbReference type="NCBI Taxonomy" id="417176"/>
    <lineage>
        <taxon>Eukaryota</taxon>
        <taxon>Fungi</taxon>
        <taxon>Fungi incertae sedis</taxon>
        <taxon>Zoopagomycota</taxon>
        <taxon>Kickxellomycotina</taxon>
        <taxon>Kickxellomycetes</taxon>
        <taxon>Kickxellales</taxon>
        <taxon>Kickxellaceae</taxon>
        <taxon>Coemansia</taxon>
    </lineage>
</organism>
<protein>
    <submittedName>
        <fullName evidence="1">Uncharacterized protein</fullName>
    </submittedName>
</protein>
<name>A0ACC1M9K4_9FUNG</name>
<evidence type="ECO:0000313" key="2">
    <source>
        <dbReference type="Proteomes" id="UP001139981"/>
    </source>
</evidence>
<comment type="caution">
    <text evidence="1">The sequence shown here is derived from an EMBL/GenBank/DDBJ whole genome shotgun (WGS) entry which is preliminary data.</text>
</comment>
<reference evidence="1" key="1">
    <citation type="submission" date="2022-07" db="EMBL/GenBank/DDBJ databases">
        <title>Phylogenomic reconstructions and comparative analyses of Kickxellomycotina fungi.</title>
        <authorList>
            <person name="Reynolds N.K."/>
            <person name="Stajich J.E."/>
            <person name="Barry K."/>
            <person name="Grigoriev I.V."/>
            <person name="Crous P."/>
            <person name="Smith M.E."/>
        </authorList>
    </citation>
    <scope>NUCLEOTIDE SEQUENCE</scope>
    <source>
        <strain evidence="1">CBS 190363</strain>
    </source>
</reference>
<keyword evidence="2" id="KW-1185">Reference proteome</keyword>
<dbReference type="Proteomes" id="UP001139981">
    <property type="component" value="Unassembled WGS sequence"/>
</dbReference>
<accession>A0ACC1M9K4</accession>
<sequence>MFTGTSTPTSTMSAFQRLPKHVIESICSHVMHGDTSGKCKRSDLLYSLCPEWTEVALEQCFTTVDLTLEIIATGHCMSHTCTGAQVPMAKLCHIVKTVNISQSLYDMVSGKTAQALAQSPFAGLVFEAVRKVRVNFDSDSHMYSRPREYCAVTAASLYTQLMLMFPHTRTVYLTKCAMYSFRPVDTNCLFAQSIVDLHDNYRYADIASHWDLRRASKAETLYTNLTKLDMFCRHDPSVVPQLVRRCADSLEHLNLKSYQYRNNDNIFEDPNSGGAVEYHRLKTLKFFAISNESSSKHLARSPTIVLPRLTHLSLLGNYPFNDAVLFQSVSKTLVSVRLSTTMSLLDIINRFNVFSDTCCENTKFISIFSNWDKFYIEKYNSYYTFLSLVSRRLTSLKVSNAYVADIFMDLVMQVPTLDSIQALSIGGTVLSFNSLCSLIESLPQMTQLKFQSIEVYEDYDMPDTIDLYDHVVGKHAVLSANLQFCQVSLDDPLDRTSDLAICGILLSLMCPRFTRLIVCDTARSGYDLFIRSAIRQEPFSRYAERLSSLMFNDKT</sequence>
<evidence type="ECO:0000313" key="1">
    <source>
        <dbReference type="EMBL" id="KAJ2900365.1"/>
    </source>
</evidence>
<dbReference type="EMBL" id="JANBVB010000006">
    <property type="protein sequence ID" value="KAJ2900365.1"/>
    <property type="molecule type" value="Genomic_DNA"/>
</dbReference>